<comment type="subcellular location">
    <subcellularLocation>
        <location evidence="1">Cell membrane</location>
        <topology evidence="1">Multi-pass membrane protein</topology>
    </subcellularLocation>
    <subcellularLocation>
        <location evidence="8">Membrane</location>
        <topology evidence="8">Multi-pass membrane protein</topology>
    </subcellularLocation>
</comment>
<evidence type="ECO:0000256" key="2">
    <source>
        <dbReference type="ARBA" id="ARBA00022448"/>
    </source>
</evidence>
<evidence type="ECO:0000256" key="5">
    <source>
        <dbReference type="ARBA" id="ARBA00022927"/>
    </source>
</evidence>
<evidence type="ECO:0000256" key="6">
    <source>
        <dbReference type="ARBA" id="ARBA00022989"/>
    </source>
</evidence>
<evidence type="ECO:0000256" key="7">
    <source>
        <dbReference type="ARBA" id="ARBA00023136"/>
    </source>
</evidence>
<dbReference type="EMBL" id="ACIM02000001">
    <property type="protein sequence ID" value="EEW96927.1"/>
    <property type="molecule type" value="Genomic_DNA"/>
</dbReference>
<keyword evidence="3" id="KW-1003">Cell membrane</keyword>
<evidence type="ECO:0000313" key="12">
    <source>
        <dbReference type="Proteomes" id="UP000004736"/>
    </source>
</evidence>
<comment type="similarity">
    <text evidence="8">Belongs to the exbB/tolQ family.</text>
</comment>
<keyword evidence="7 9" id="KW-0472">Membrane</keyword>
<dbReference type="Proteomes" id="UP000004736">
    <property type="component" value="Unassembled WGS sequence"/>
</dbReference>
<dbReference type="AlphaFoldDB" id="C9LMZ1"/>
<reference evidence="11" key="1">
    <citation type="submission" date="2009-09" db="EMBL/GenBank/DDBJ databases">
        <authorList>
            <person name="Weinstock G."/>
            <person name="Sodergren E."/>
            <person name="Clifton S."/>
            <person name="Fulton L."/>
            <person name="Fulton B."/>
            <person name="Courtney L."/>
            <person name="Fronick C."/>
            <person name="Harrison M."/>
            <person name="Strong C."/>
            <person name="Farmer C."/>
            <person name="Delahaunty K."/>
            <person name="Markovic C."/>
            <person name="Hall O."/>
            <person name="Minx P."/>
            <person name="Tomlinson C."/>
            <person name="Mitreva M."/>
            <person name="Nelson J."/>
            <person name="Hou S."/>
            <person name="Wollam A."/>
            <person name="Pepin K.H."/>
            <person name="Johnson M."/>
            <person name="Bhonagiri V."/>
            <person name="Nash W.E."/>
            <person name="Warren W."/>
            <person name="Chinwalla A."/>
            <person name="Mardis E.R."/>
            <person name="Wilson R.K."/>
        </authorList>
    </citation>
    <scope>NUCLEOTIDE SEQUENCE [LARGE SCALE GENOMIC DNA]</scope>
    <source>
        <strain evidence="11">DSM 15470</strain>
    </source>
</reference>
<feature type="transmembrane region" description="Helical" evidence="9">
    <location>
        <begin position="161"/>
        <end position="182"/>
    </location>
</feature>
<evidence type="ECO:0000256" key="4">
    <source>
        <dbReference type="ARBA" id="ARBA00022692"/>
    </source>
</evidence>
<dbReference type="eggNOG" id="COG0811">
    <property type="taxonomic scope" value="Bacteria"/>
</dbReference>
<dbReference type="STRING" id="592028.GCWU000321_00903"/>
<keyword evidence="2 8" id="KW-0813">Transport</keyword>
<comment type="caution">
    <text evidence="11">The sequence shown here is derived from an EMBL/GenBank/DDBJ whole genome shotgun (WGS) entry which is preliminary data.</text>
</comment>
<keyword evidence="4 9" id="KW-0812">Transmembrane</keyword>
<evidence type="ECO:0000259" key="10">
    <source>
        <dbReference type="Pfam" id="PF01618"/>
    </source>
</evidence>
<dbReference type="GO" id="GO:0005886">
    <property type="term" value="C:plasma membrane"/>
    <property type="evidence" value="ECO:0007669"/>
    <property type="project" value="UniProtKB-SubCell"/>
</dbReference>
<feature type="transmembrane region" description="Helical" evidence="9">
    <location>
        <begin position="117"/>
        <end position="141"/>
    </location>
</feature>
<proteinExistence type="inferred from homology"/>
<sequence length="209" mass="22289">MNMKESVMEVIDVFKSGGPVMYALLLCSICTAVIMIERGMFYHRAGKNLGIFVDNLPDMLLNKSWNDAYADAAQEDNAAAFVAQEGIRAAAEGKDLRLALDTAYSTAAAELRAHLNYLSMIVTLSPLLGLLGTIAGMISSFQIFNLQAGQPMAITGGIGEALIATAAGLCVAIFALVVHTVFAQKMDDILTVIEKADAIISSEGRRRGI</sequence>
<dbReference type="PANTHER" id="PTHR30625">
    <property type="entry name" value="PROTEIN TOLQ"/>
    <property type="match status" value="1"/>
</dbReference>
<evidence type="ECO:0000256" key="9">
    <source>
        <dbReference type="SAM" id="Phobius"/>
    </source>
</evidence>
<feature type="transmembrane region" description="Helical" evidence="9">
    <location>
        <begin position="20"/>
        <end position="37"/>
    </location>
</feature>
<accession>C9LMZ1</accession>
<dbReference type="GO" id="GO:0017038">
    <property type="term" value="P:protein import"/>
    <property type="evidence" value="ECO:0007669"/>
    <property type="project" value="TreeGrafter"/>
</dbReference>
<dbReference type="Pfam" id="PF01618">
    <property type="entry name" value="MotA_ExbB"/>
    <property type="match status" value="1"/>
</dbReference>
<dbReference type="HOGENOM" id="CLU_053325_4_4_9"/>
<dbReference type="PANTHER" id="PTHR30625:SF15">
    <property type="entry name" value="BIOPOLYMER TRANSPORT PROTEIN EXBB"/>
    <property type="match status" value="1"/>
</dbReference>
<protein>
    <submittedName>
        <fullName evidence="11">Transporter, MotA/TolQ/ExbB proton channel family protein</fullName>
    </submittedName>
</protein>
<feature type="domain" description="MotA/TolQ/ExbB proton channel" evidence="10">
    <location>
        <begin position="80"/>
        <end position="194"/>
    </location>
</feature>
<keyword evidence="12" id="KW-1185">Reference proteome</keyword>
<evidence type="ECO:0000313" key="11">
    <source>
        <dbReference type="EMBL" id="EEW96927.1"/>
    </source>
</evidence>
<name>C9LMZ1_9FIRM</name>
<evidence type="ECO:0000256" key="8">
    <source>
        <dbReference type="RuleBase" id="RU004057"/>
    </source>
</evidence>
<evidence type="ECO:0000256" key="1">
    <source>
        <dbReference type="ARBA" id="ARBA00004651"/>
    </source>
</evidence>
<keyword evidence="5 8" id="KW-0653">Protein transport</keyword>
<organism evidence="11 12">
    <name type="scientific">Dialister invisus DSM 15470</name>
    <dbReference type="NCBI Taxonomy" id="592028"/>
    <lineage>
        <taxon>Bacteria</taxon>
        <taxon>Bacillati</taxon>
        <taxon>Bacillota</taxon>
        <taxon>Negativicutes</taxon>
        <taxon>Veillonellales</taxon>
        <taxon>Veillonellaceae</taxon>
        <taxon>Dialister</taxon>
    </lineage>
</organism>
<dbReference type="InterPro" id="IPR050790">
    <property type="entry name" value="ExbB/TolQ_transport"/>
</dbReference>
<dbReference type="InterPro" id="IPR002898">
    <property type="entry name" value="MotA_ExbB_proton_chnl"/>
</dbReference>
<gene>
    <name evidence="11" type="ORF">GCWU000321_00903</name>
</gene>
<keyword evidence="6 9" id="KW-1133">Transmembrane helix</keyword>
<evidence type="ECO:0000256" key="3">
    <source>
        <dbReference type="ARBA" id="ARBA00022475"/>
    </source>
</evidence>